<accession>A0ABM6Y174</accession>
<dbReference type="EMBL" id="CP031555">
    <property type="protein sequence ID" value="AXO15693.1"/>
    <property type="molecule type" value="Genomic_DNA"/>
</dbReference>
<proteinExistence type="predicted"/>
<name>A0ABM6Y174_9PROT</name>
<gene>
    <name evidence="2" type="ORF">DY252_16815</name>
</gene>
<dbReference type="Proteomes" id="UP000256971">
    <property type="component" value="Chromosome"/>
</dbReference>
<evidence type="ECO:0000256" key="1">
    <source>
        <dbReference type="SAM" id="Phobius"/>
    </source>
</evidence>
<keyword evidence="1" id="KW-0812">Transmembrane</keyword>
<evidence type="ECO:0000313" key="3">
    <source>
        <dbReference type="Proteomes" id="UP000256971"/>
    </source>
</evidence>
<protein>
    <submittedName>
        <fullName evidence="2">DUF2946 domain-containing protein</fullName>
    </submittedName>
</protein>
<dbReference type="InterPro" id="IPR021333">
    <property type="entry name" value="DUF2946"/>
</dbReference>
<evidence type="ECO:0000313" key="2">
    <source>
        <dbReference type="EMBL" id="AXO15693.1"/>
    </source>
</evidence>
<dbReference type="Pfam" id="PF11162">
    <property type="entry name" value="DUF2946"/>
    <property type="match status" value="1"/>
</dbReference>
<keyword evidence="3" id="KW-1185">Reference proteome</keyword>
<sequence length="167" mass="18012">MGVSRVYQIPDLIQSGWKPVYFTPLNSLVARRTLSLCVAWLLLVNALFFGFMHAPVALETVPTSNTEVSQTYVPLIICTANGIKTISVPADLAADRTANPHSSDAFDGFQCASCGLGNHVVGMPVEPELPLIHRIRLSNQVTALHITARLHDFCPIAASPRAPPVAI</sequence>
<keyword evidence="1" id="KW-0472">Membrane</keyword>
<keyword evidence="1" id="KW-1133">Transmembrane helix</keyword>
<organism evidence="2 3">
    <name type="scientific">Thalassospira indica</name>
    <dbReference type="NCBI Taxonomy" id="1891279"/>
    <lineage>
        <taxon>Bacteria</taxon>
        <taxon>Pseudomonadati</taxon>
        <taxon>Pseudomonadota</taxon>
        <taxon>Alphaproteobacteria</taxon>
        <taxon>Rhodospirillales</taxon>
        <taxon>Thalassospiraceae</taxon>
        <taxon>Thalassospira</taxon>
    </lineage>
</organism>
<reference evidence="2 3" key="1">
    <citation type="submission" date="2018-08" db="EMBL/GenBank/DDBJ databases">
        <title>Complete genome sequence of type strain Thalassospira indica MCCC 1A01103T, isolated from isolated from deep seawater of the Indian Ocean.</title>
        <authorList>
            <person name="Liu Y."/>
        </authorList>
    </citation>
    <scope>NUCLEOTIDE SEQUENCE [LARGE SCALE GENOMIC DNA]</scope>
    <source>
        <strain evidence="2 3">PB8BT</strain>
    </source>
</reference>
<feature type="transmembrane region" description="Helical" evidence="1">
    <location>
        <begin position="34"/>
        <end position="54"/>
    </location>
</feature>